<evidence type="ECO:0000256" key="1">
    <source>
        <dbReference type="PROSITE-ProRule" id="PRU00235"/>
    </source>
</evidence>
<dbReference type="Gene3D" id="2.130.10.30">
    <property type="entry name" value="Regulator of chromosome condensation 1/beta-lactamase-inhibitor protein II"/>
    <property type="match status" value="2"/>
</dbReference>
<evidence type="ECO:0000313" key="3">
    <source>
        <dbReference type="EMBL" id="KAJ6250733.1"/>
    </source>
</evidence>
<evidence type="ECO:0000259" key="2">
    <source>
        <dbReference type="PROSITE" id="PS50097"/>
    </source>
</evidence>
<dbReference type="CDD" id="cd18186">
    <property type="entry name" value="BTB_POZ_ZBTB_KLHL-like"/>
    <property type="match status" value="1"/>
</dbReference>
<dbReference type="Proteomes" id="UP001150062">
    <property type="component" value="Unassembled WGS sequence"/>
</dbReference>
<dbReference type="InterPro" id="IPR011333">
    <property type="entry name" value="SKP1/BTB/POZ_sf"/>
</dbReference>
<dbReference type="PROSITE" id="PS50012">
    <property type="entry name" value="RCC1_3"/>
    <property type="match status" value="1"/>
</dbReference>
<reference evidence="3" key="1">
    <citation type="submission" date="2022-08" db="EMBL/GenBank/DDBJ databases">
        <title>Novel sulfate-reducing endosymbionts in the free-living metamonad Anaeramoeba.</title>
        <authorList>
            <person name="Jerlstrom-Hultqvist J."/>
            <person name="Cepicka I."/>
            <person name="Gallot-Lavallee L."/>
            <person name="Salas-Leiva D."/>
            <person name="Curtis B.A."/>
            <person name="Zahonova K."/>
            <person name="Pipaliya S."/>
            <person name="Dacks J."/>
            <person name="Roger A.J."/>
        </authorList>
    </citation>
    <scope>NUCLEOTIDE SEQUENCE</scope>
    <source>
        <strain evidence="3">Schooner1</strain>
    </source>
</reference>
<dbReference type="InterPro" id="IPR051553">
    <property type="entry name" value="Ran_GTPase-activating"/>
</dbReference>
<sequence length="557" mass="63814">MGEVYTIGDNTYGSLGYHDHRKLRIINKIELSEDDQTLMCSNSRNSSCFLLGSGVVYRFNENFYFDDLKLQDVVQIVSAVQHSLALTGEGKVYAWSMESGTNYYGFQKLNDPEKPLLLEDLTEKGITSIHVTNESSLFLNELNGNLYASGVKNRGLCLCNSSNKNNIKLQLVQTNVERVFTGYSFHGFIEKTNGEIEGFGNNEENQLGIAKTTNQTPHVIPELTNLSIKSISVGEKFSMVLTTDGKILSSGNKESISTRNNQTQFTGYIQLNDVFMVQISSGASFAVSLSEGGDVWIFGIWQRKDNIHPRILTKFVKPCTGLQCTYSTGVWFYCTRNTINEDLFNLYKNGYVSDCKIKNIPLHKCLLESRLKKSFNEICQILENITDKEIRFLMNWVYSDEIKTNPKKIIELLLLFEIKNISKHKLSQDLKQLLNNEKSMDFKLLIPDLENNDDEDEGKSFEEIPVHKFILSARSGLFREMFQKVEKTENQVQDYSGKSMETMELLINYFYTGNFDLTADNDINFISEELQDVQDYYQLNPNSSFYTKFQQLTKRFN</sequence>
<keyword evidence="4" id="KW-1185">Reference proteome</keyword>
<dbReference type="Pfam" id="PF00415">
    <property type="entry name" value="RCC1"/>
    <property type="match status" value="1"/>
</dbReference>
<feature type="domain" description="BTB" evidence="2">
    <location>
        <begin position="440"/>
        <end position="519"/>
    </location>
</feature>
<dbReference type="InterPro" id="IPR009091">
    <property type="entry name" value="RCC1/BLIP-II"/>
</dbReference>
<name>A0ABQ8Z1G7_9EUKA</name>
<organism evidence="3 4">
    <name type="scientific">Anaeramoeba flamelloides</name>
    <dbReference type="NCBI Taxonomy" id="1746091"/>
    <lineage>
        <taxon>Eukaryota</taxon>
        <taxon>Metamonada</taxon>
        <taxon>Anaeramoebidae</taxon>
        <taxon>Anaeramoeba</taxon>
    </lineage>
</organism>
<protein>
    <submittedName>
        <fullName evidence="3">Regulator of chromosome condensation</fullName>
    </submittedName>
</protein>
<feature type="repeat" description="RCC1" evidence="1">
    <location>
        <begin position="194"/>
        <end position="244"/>
    </location>
</feature>
<dbReference type="PROSITE" id="PS50097">
    <property type="entry name" value="BTB"/>
    <property type="match status" value="1"/>
</dbReference>
<dbReference type="SUPFAM" id="SSF50985">
    <property type="entry name" value="RCC1/BLIP-II"/>
    <property type="match status" value="2"/>
</dbReference>
<dbReference type="PANTHER" id="PTHR45982:SF1">
    <property type="entry name" value="REGULATOR OF CHROMOSOME CONDENSATION"/>
    <property type="match status" value="1"/>
</dbReference>
<gene>
    <name evidence="3" type="ORF">M0813_15546</name>
</gene>
<dbReference type="InterPro" id="IPR000408">
    <property type="entry name" value="Reg_chr_condens"/>
</dbReference>
<evidence type="ECO:0000313" key="4">
    <source>
        <dbReference type="Proteomes" id="UP001150062"/>
    </source>
</evidence>
<accession>A0ABQ8Z1G7</accession>
<dbReference type="PANTHER" id="PTHR45982">
    <property type="entry name" value="REGULATOR OF CHROMOSOME CONDENSATION"/>
    <property type="match status" value="1"/>
</dbReference>
<dbReference type="SUPFAM" id="SSF54695">
    <property type="entry name" value="POZ domain"/>
    <property type="match status" value="1"/>
</dbReference>
<dbReference type="EMBL" id="JAOAOG010000073">
    <property type="protein sequence ID" value="KAJ6250733.1"/>
    <property type="molecule type" value="Genomic_DNA"/>
</dbReference>
<dbReference type="Pfam" id="PF00651">
    <property type="entry name" value="BTB"/>
    <property type="match status" value="1"/>
</dbReference>
<dbReference type="InterPro" id="IPR000210">
    <property type="entry name" value="BTB/POZ_dom"/>
</dbReference>
<dbReference type="Gene3D" id="3.30.710.10">
    <property type="entry name" value="Potassium Channel Kv1.1, Chain A"/>
    <property type="match status" value="1"/>
</dbReference>
<comment type="caution">
    <text evidence="3">The sequence shown here is derived from an EMBL/GenBank/DDBJ whole genome shotgun (WGS) entry which is preliminary data.</text>
</comment>
<proteinExistence type="predicted"/>